<keyword evidence="2" id="KW-1185">Reference proteome</keyword>
<dbReference type="Proteomes" id="UP001445335">
    <property type="component" value="Unassembled WGS sequence"/>
</dbReference>
<comment type="caution">
    <text evidence="1">The sequence shown here is derived from an EMBL/GenBank/DDBJ whole genome shotgun (WGS) entry which is preliminary data.</text>
</comment>
<name>A0AAW1RT62_9CHLO</name>
<protein>
    <submittedName>
        <fullName evidence="1">Uncharacterized protein</fullName>
    </submittedName>
</protein>
<reference evidence="1 2" key="1">
    <citation type="journal article" date="2024" name="Nat. Commun.">
        <title>Phylogenomics reveals the evolutionary origins of lichenization in chlorophyte algae.</title>
        <authorList>
            <person name="Puginier C."/>
            <person name="Libourel C."/>
            <person name="Otte J."/>
            <person name="Skaloud P."/>
            <person name="Haon M."/>
            <person name="Grisel S."/>
            <person name="Petersen M."/>
            <person name="Berrin J.G."/>
            <person name="Delaux P.M."/>
            <person name="Dal Grande F."/>
            <person name="Keller J."/>
        </authorList>
    </citation>
    <scope>NUCLEOTIDE SEQUENCE [LARGE SCALE GENOMIC DNA]</scope>
    <source>
        <strain evidence="1 2">SAG 245.80</strain>
    </source>
</reference>
<dbReference type="EMBL" id="JALJOU010000023">
    <property type="protein sequence ID" value="KAK9837074.1"/>
    <property type="molecule type" value="Genomic_DNA"/>
</dbReference>
<accession>A0AAW1RT62</accession>
<organism evidence="1 2">
    <name type="scientific">Elliptochloris bilobata</name>
    <dbReference type="NCBI Taxonomy" id="381761"/>
    <lineage>
        <taxon>Eukaryota</taxon>
        <taxon>Viridiplantae</taxon>
        <taxon>Chlorophyta</taxon>
        <taxon>core chlorophytes</taxon>
        <taxon>Trebouxiophyceae</taxon>
        <taxon>Trebouxiophyceae incertae sedis</taxon>
        <taxon>Elliptochloris clade</taxon>
        <taxon>Elliptochloris</taxon>
    </lineage>
</organism>
<dbReference type="InterPro" id="IPR037140">
    <property type="entry name" value="VHL_beta_dom_sf"/>
</dbReference>
<evidence type="ECO:0000313" key="1">
    <source>
        <dbReference type="EMBL" id="KAK9837074.1"/>
    </source>
</evidence>
<dbReference type="AlphaFoldDB" id="A0AAW1RT62"/>
<proteinExistence type="predicted"/>
<sequence length="201" mass="21824">MEPVVLATEHGELHTQVHLRSMRDAVRLPMTVHNASSQHSIQVLWLSFEGAEVAYGTIPPRRRMNVNGDRQVGFSSRAQPVLRVEEPPRVAWSEAAHAEFPRGFRAAASCFLLPTSTRALPHAAAACGCYLPPALARQIIALAAPADVWQDISSPCAAARADLRPPTLPALHDLRKLLDLTQRLPAWAAAAVVEAEAASKR</sequence>
<evidence type="ECO:0000313" key="2">
    <source>
        <dbReference type="Proteomes" id="UP001445335"/>
    </source>
</evidence>
<dbReference type="Gene3D" id="2.60.40.780">
    <property type="entry name" value="von Hippel-Lindau disease tumour suppressor, beta domain"/>
    <property type="match status" value="1"/>
</dbReference>
<gene>
    <name evidence="1" type="ORF">WJX81_000898</name>
</gene>